<dbReference type="EMBL" id="JAQQAF010000008">
    <property type="protein sequence ID" value="KAJ8467087.1"/>
    <property type="molecule type" value="Genomic_DNA"/>
</dbReference>
<evidence type="ECO:0000313" key="2">
    <source>
        <dbReference type="Proteomes" id="UP001222027"/>
    </source>
</evidence>
<comment type="caution">
    <text evidence="1">The sequence shown here is derived from an EMBL/GenBank/DDBJ whole genome shotgun (WGS) entry which is preliminary data.</text>
</comment>
<organism evidence="1 2">
    <name type="scientific">Ensete ventricosum</name>
    <name type="common">Abyssinian banana</name>
    <name type="synonym">Musa ensete</name>
    <dbReference type="NCBI Taxonomy" id="4639"/>
    <lineage>
        <taxon>Eukaryota</taxon>
        <taxon>Viridiplantae</taxon>
        <taxon>Streptophyta</taxon>
        <taxon>Embryophyta</taxon>
        <taxon>Tracheophyta</taxon>
        <taxon>Spermatophyta</taxon>
        <taxon>Magnoliopsida</taxon>
        <taxon>Liliopsida</taxon>
        <taxon>Zingiberales</taxon>
        <taxon>Musaceae</taxon>
        <taxon>Ensete</taxon>
    </lineage>
</organism>
<dbReference type="Proteomes" id="UP001222027">
    <property type="component" value="Unassembled WGS sequence"/>
</dbReference>
<name>A0AAV8P578_ENSVE</name>
<accession>A0AAV8P578</accession>
<sequence>MVPYVSSACSYCFGKRHSNLQVLVQEAPLGKSSELVDHRRQSSRPQFSLLVPYLQLEELKSLFISSEDFLTQRGRIELSARDSTFRELI</sequence>
<proteinExistence type="predicted"/>
<gene>
    <name evidence="1" type="ORF">OPV22_029639</name>
</gene>
<reference evidence="1 2" key="1">
    <citation type="submission" date="2022-12" db="EMBL/GenBank/DDBJ databases">
        <title>Chromosome-scale assembly of the Ensete ventricosum genome.</title>
        <authorList>
            <person name="Dussert Y."/>
            <person name="Stocks J."/>
            <person name="Wendawek A."/>
            <person name="Woldeyes F."/>
            <person name="Nichols R.A."/>
            <person name="Borrell J.S."/>
        </authorList>
    </citation>
    <scope>NUCLEOTIDE SEQUENCE [LARGE SCALE GENOMIC DNA]</scope>
    <source>
        <strain evidence="2">cv. Maze</strain>
        <tissue evidence="1">Seeds</tissue>
    </source>
</reference>
<dbReference type="AlphaFoldDB" id="A0AAV8P578"/>
<keyword evidence="2" id="KW-1185">Reference proteome</keyword>
<evidence type="ECO:0000313" key="1">
    <source>
        <dbReference type="EMBL" id="KAJ8467087.1"/>
    </source>
</evidence>
<protein>
    <submittedName>
        <fullName evidence="1">Uncharacterized protein</fullName>
    </submittedName>
</protein>